<keyword evidence="2" id="KW-1133">Transmembrane helix</keyword>
<organism evidence="3 4">
    <name type="scientific">Purpureocillium lilacinum</name>
    <name type="common">Paecilomyces lilacinus</name>
    <dbReference type="NCBI Taxonomy" id="33203"/>
    <lineage>
        <taxon>Eukaryota</taxon>
        <taxon>Fungi</taxon>
        <taxon>Dikarya</taxon>
        <taxon>Ascomycota</taxon>
        <taxon>Pezizomycotina</taxon>
        <taxon>Sordariomycetes</taxon>
        <taxon>Hypocreomycetidae</taxon>
        <taxon>Hypocreales</taxon>
        <taxon>Ophiocordycipitaceae</taxon>
        <taxon>Purpureocillium</taxon>
    </lineage>
</organism>
<evidence type="ECO:0000313" key="3">
    <source>
        <dbReference type="EMBL" id="KAK4093464.1"/>
    </source>
</evidence>
<dbReference type="Proteomes" id="UP001287286">
    <property type="component" value="Unassembled WGS sequence"/>
</dbReference>
<feature type="compositionally biased region" description="Low complexity" evidence="1">
    <location>
        <begin position="200"/>
        <end position="213"/>
    </location>
</feature>
<feature type="compositionally biased region" description="Basic and acidic residues" evidence="1">
    <location>
        <begin position="71"/>
        <end position="88"/>
    </location>
</feature>
<proteinExistence type="predicted"/>
<keyword evidence="2" id="KW-0472">Membrane</keyword>
<protein>
    <submittedName>
        <fullName evidence="3">Uncharacterized protein</fullName>
    </submittedName>
</protein>
<name>A0ABR0CAQ6_PURLI</name>
<sequence>MPGGSQQRLGTCTGRVLLNQRWLALVLVFRGPSRSNPTVGLPLAQSCSRHGAGSRSAIPVHGRFGGASGLIDDRALGEKRQKDDDGNETRYAQGGKISQSVSQAARRAVEASRVEGLNTKRTSEKEKSRPSRRPRLASFVSIASFAALPCLAMFLHAHAHDHLPRVRARVSTSQTCEFLLSACLGIEPLSPSRHPSIRHPTAATTTSTSTPTPSRRRMGRPPNCGTAVLVSLISHISDPEAPNIIDAHVACPPCPVSSAASCRDAPNSCPRRECPHFTFQNWVYAFSTTCARGGLHCWRHDLTENLVSFVTALAPPKSLDQPSGHQPNPVRLASHGPVDERFFALPNPSASQRPDPGPPSTTGKLCQHHQVGESQIILLLLIIALVFMLALVRPWPMRHRSDHPWSISLLLFYLRKAPTSRRHQSVKLMVDTSMPSSWSPFVLKWQSYGLCTAALGSLPWVSGSMPAVDRPMMSPKRWQISYLVTLSSLENCRICGRLSRLLSALRYLIATSGHGAVSPRAIHMRDSMPKRGK</sequence>
<evidence type="ECO:0000313" key="4">
    <source>
        <dbReference type="Proteomes" id="UP001287286"/>
    </source>
</evidence>
<reference evidence="3 4" key="1">
    <citation type="journal article" date="2024" name="Microbiol. Resour. Announc.">
        <title>Genome annotations for the ascomycete fungi Trichoderma harzianum, Trichoderma aggressivum, and Purpureocillium lilacinum.</title>
        <authorList>
            <person name="Beijen E.P.W."/>
            <person name="Ohm R.A."/>
        </authorList>
    </citation>
    <scope>NUCLEOTIDE SEQUENCE [LARGE SCALE GENOMIC DNA]</scope>
    <source>
        <strain evidence="3 4">CBS 150709</strain>
    </source>
</reference>
<keyword evidence="2" id="KW-0812">Transmembrane</keyword>
<feature type="region of interest" description="Disordered" evidence="1">
    <location>
        <begin position="71"/>
        <end position="134"/>
    </location>
</feature>
<feature type="region of interest" description="Disordered" evidence="1">
    <location>
        <begin position="344"/>
        <end position="366"/>
    </location>
</feature>
<feature type="transmembrane region" description="Helical" evidence="2">
    <location>
        <begin position="374"/>
        <end position="392"/>
    </location>
</feature>
<evidence type="ECO:0000256" key="2">
    <source>
        <dbReference type="SAM" id="Phobius"/>
    </source>
</evidence>
<keyword evidence="4" id="KW-1185">Reference proteome</keyword>
<dbReference type="EMBL" id="JAWRVI010000005">
    <property type="protein sequence ID" value="KAK4093464.1"/>
    <property type="molecule type" value="Genomic_DNA"/>
</dbReference>
<feature type="region of interest" description="Disordered" evidence="1">
    <location>
        <begin position="191"/>
        <end position="221"/>
    </location>
</feature>
<comment type="caution">
    <text evidence="3">The sequence shown here is derived from an EMBL/GenBank/DDBJ whole genome shotgun (WGS) entry which is preliminary data.</text>
</comment>
<accession>A0ABR0CAQ6</accession>
<evidence type="ECO:0000256" key="1">
    <source>
        <dbReference type="SAM" id="MobiDB-lite"/>
    </source>
</evidence>
<gene>
    <name evidence="3" type="ORF">Purlil1_1798</name>
</gene>